<keyword evidence="3" id="KW-1185">Reference proteome</keyword>
<evidence type="ECO:0008006" key="4">
    <source>
        <dbReference type="Google" id="ProtNLM"/>
    </source>
</evidence>
<protein>
    <recommendedName>
        <fullName evidence="4">DUF1622 domain-containing protein</fullName>
    </recommendedName>
</protein>
<sequence length="105" mass="10645">MTDAFPLWVRTAALACVAAGLVAGAVTAVVSRDGQTGLKVALDFWLAAGLLNLGVAPGWEGPAVAASILVVRRLVGATLARPAVRFGDVLRPPAAPRPRPPADGP</sequence>
<keyword evidence="1" id="KW-0472">Membrane</keyword>
<evidence type="ECO:0000256" key="1">
    <source>
        <dbReference type="SAM" id="Phobius"/>
    </source>
</evidence>
<comment type="caution">
    <text evidence="2">The sequence shown here is derived from an EMBL/GenBank/DDBJ whole genome shotgun (WGS) entry which is preliminary data.</text>
</comment>
<dbReference type="RefSeq" id="WP_123664648.1">
    <property type="nucleotide sequence ID" value="NZ_RJKE01000001.1"/>
</dbReference>
<reference evidence="2 3" key="1">
    <citation type="submission" date="2018-11" db="EMBL/GenBank/DDBJ databases">
        <title>Sequencing the genomes of 1000 actinobacteria strains.</title>
        <authorList>
            <person name="Klenk H.-P."/>
        </authorList>
    </citation>
    <scope>NUCLEOTIDE SEQUENCE [LARGE SCALE GENOMIC DNA]</scope>
    <source>
        <strain evidence="2 3">DSM 44254</strain>
    </source>
</reference>
<gene>
    <name evidence="2" type="ORF">EDD29_2640</name>
</gene>
<name>A0A3N1CV38_9ACTN</name>
<keyword evidence="1" id="KW-1133">Transmembrane helix</keyword>
<evidence type="ECO:0000313" key="3">
    <source>
        <dbReference type="Proteomes" id="UP000272400"/>
    </source>
</evidence>
<feature type="transmembrane region" description="Helical" evidence="1">
    <location>
        <begin position="44"/>
        <end position="71"/>
    </location>
</feature>
<dbReference type="AlphaFoldDB" id="A0A3N1CV38"/>
<proteinExistence type="predicted"/>
<accession>A0A3N1CV38</accession>
<evidence type="ECO:0000313" key="2">
    <source>
        <dbReference type="EMBL" id="ROO85105.1"/>
    </source>
</evidence>
<keyword evidence="1" id="KW-0812">Transmembrane</keyword>
<organism evidence="2 3">
    <name type="scientific">Actinocorallia herbida</name>
    <dbReference type="NCBI Taxonomy" id="58109"/>
    <lineage>
        <taxon>Bacteria</taxon>
        <taxon>Bacillati</taxon>
        <taxon>Actinomycetota</taxon>
        <taxon>Actinomycetes</taxon>
        <taxon>Streptosporangiales</taxon>
        <taxon>Thermomonosporaceae</taxon>
        <taxon>Actinocorallia</taxon>
    </lineage>
</organism>
<dbReference type="EMBL" id="RJKE01000001">
    <property type="protein sequence ID" value="ROO85105.1"/>
    <property type="molecule type" value="Genomic_DNA"/>
</dbReference>
<dbReference type="Proteomes" id="UP000272400">
    <property type="component" value="Unassembled WGS sequence"/>
</dbReference>